<reference evidence="3 4" key="1">
    <citation type="submission" date="2020-02" db="EMBL/GenBank/DDBJ databases">
        <title>Genome sequence of strain CCNWXJ40-4.</title>
        <authorList>
            <person name="Gao J."/>
            <person name="Sun J."/>
        </authorList>
    </citation>
    <scope>NUCLEOTIDE SEQUENCE [LARGE SCALE GENOMIC DNA]</scope>
    <source>
        <strain evidence="3 4">CCNWXJ 40-4</strain>
    </source>
</reference>
<sequence length="93" mass="10854">MAMRRDHLPWLFISERNQPFTRQAVNYIIATTAARARLAKVHPHMLRHSCGFSLANRGHDLRLIQDYLGHRDPKHTAHYTRVAARRLDGLWSS</sequence>
<accession>A0A6G4WMQ8</accession>
<evidence type="ECO:0000256" key="1">
    <source>
        <dbReference type="ARBA" id="ARBA00023172"/>
    </source>
</evidence>
<dbReference type="EMBL" id="JAAKZF010000191">
    <property type="protein sequence ID" value="NGO56105.1"/>
    <property type="molecule type" value="Genomic_DNA"/>
</dbReference>
<gene>
    <name evidence="3" type="ORF">G6N73_34945</name>
</gene>
<dbReference type="InterPro" id="IPR011010">
    <property type="entry name" value="DNA_brk_join_enz"/>
</dbReference>
<dbReference type="SUPFAM" id="SSF56349">
    <property type="entry name" value="DNA breaking-rejoining enzymes"/>
    <property type="match status" value="1"/>
</dbReference>
<organism evidence="3 4">
    <name type="scientific">Allomesorhizobium camelthorni</name>
    <dbReference type="NCBI Taxonomy" id="475069"/>
    <lineage>
        <taxon>Bacteria</taxon>
        <taxon>Pseudomonadati</taxon>
        <taxon>Pseudomonadota</taxon>
        <taxon>Alphaproteobacteria</taxon>
        <taxon>Hyphomicrobiales</taxon>
        <taxon>Phyllobacteriaceae</taxon>
        <taxon>Allomesorhizobium</taxon>
    </lineage>
</organism>
<dbReference type="GO" id="GO:0006310">
    <property type="term" value="P:DNA recombination"/>
    <property type="evidence" value="ECO:0007669"/>
    <property type="project" value="UniProtKB-KW"/>
</dbReference>
<dbReference type="InterPro" id="IPR002104">
    <property type="entry name" value="Integrase_catalytic"/>
</dbReference>
<evidence type="ECO:0000313" key="4">
    <source>
        <dbReference type="Proteomes" id="UP001642900"/>
    </source>
</evidence>
<keyword evidence="4" id="KW-1185">Reference proteome</keyword>
<keyword evidence="1" id="KW-0233">DNA recombination</keyword>
<dbReference type="InterPro" id="IPR013762">
    <property type="entry name" value="Integrase-like_cat_sf"/>
</dbReference>
<evidence type="ECO:0000313" key="3">
    <source>
        <dbReference type="EMBL" id="NGO56105.1"/>
    </source>
</evidence>
<dbReference type="PROSITE" id="PS51898">
    <property type="entry name" value="TYR_RECOMBINASE"/>
    <property type="match status" value="1"/>
</dbReference>
<protein>
    <submittedName>
        <fullName evidence="3">Tyrosine-type recombinase/integrase</fullName>
    </submittedName>
</protein>
<dbReference type="GO" id="GO:0003677">
    <property type="term" value="F:DNA binding"/>
    <property type="evidence" value="ECO:0007669"/>
    <property type="project" value="InterPro"/>
</dbReference>
<evidence type="ECO:0000259" key="2">
    <source>
        <dbReference type="PROSITE" id="PS51898"/>
    </source>
</evidence>
<comment type="caution">
    <text evidence="3">The sequence shown here is derived from an EMBL/GenBank/DDBJ whole genome shotgun (WGS) entry which is preliminary data.</text>
</comment>
<dbReference type="Pfam" id="PF00589">
    <property type="entry name" value="Phage_integrase"/>
    <property type="match status" value="1"/>
</dbReference>
<dbReference type="GO" id="GO:0015074">
    <property type="term" value="P:DNA integration"/>
    <property type="evidence" value="ECO:0007669"/>
    <property type="project" value="InterPro"/>
</dbReference>
<dbReference type="Gene3D" id="1.10.443.10">
    <property type="entry name" value="Intergrase catalytic core"/>
    <property type="match status" value="1"/>
</dbReference>
<feature type="domain" description="Tyr recombinase" evidence="2">
    <location>
        <begin position="1"/>
        <end position="92"/>
    </location>
</feature>
<dbReference type="Proteomes" id="UP001642900">
    <property type="component" value="Unassembled WGS sequence"/>
</dbReference>
<name>A0A6G4WMQ8_9HYPH</name>
<dbReference type="AlphaFoldDB" id="A0A6G4WMQ8"/>
<proteinExistence type="predicted"/>